<evidence type="ECO:0000259" key="1">
    <source>
        <dbReference type="Pfam" id="PF01593"/>
    </source>
</evidence>
<gene>
    <name evidence="2" type="ORF">LNKW23_03810</name>
</gene>
<proteinExistence type="predicted"/>
<dbReference type="PRINTS" id="PR00419">
    <property type="entry name" value="ADXRDTASE"/>
</dbReference>
<comment type="caution">
    <text evidence="2">The sequence shown here is derived from an EMBL/GenBank/DDBJ whole genome shotgun (WGS) entry which is preliminary data.</text>
</comment>
<evidence type="ECO:0000313" key="3">
    <source>
        <dbReference type="Proteomes" id="UP001239909"/>
    </source>
</evidence>
<name>A0ABQ6LCS1_9RHOB</name>
<dbReference type="InterPro" id="IPR002937">
    <property type="entry name" value="Amino_oxidase"/>
</dbReference>
<feature type="domain" description="Amine oxidase" evidence="1">
    <location>
        <begin position="15"/>
        <end position="410"/>
    </location>
</feature>
<keyword evidence="3" id="KW-1185">Reference proteome</keyword>
<organism evidence="2 3">
    <name type="scientific">Paralimibaculum aggregatum</name>
    <dbReference type="NCBI Taxonomy" id="3036245"/>
    <lineage>
        <taxon>Bacteria</taxon>
        <taxon>Pseudomonadati</taxon>
        <taxon>Pseudomonadota</taxon>
        <taxon>Alphaproteobacteria</taxon>
        <taxon>Rhodobacterales</taxon>
        <taxon>Paracoccaceae</taxon>
        <taxon>Paralimibaculum</taxon>
    </lineage>
</organism>
<dbReference type="InterPro" id="IPR036188">
    <property type="entry name" value="FAD/NAD-bd_sf"/>
</dbReference>
<sequence length="443" mass="49211">MTGRDTEFAIIGGGFAGLSAAYELARAGRRVTLLEAEDRIGGLAAAFETEGERLDRFYHHWFTNDRAVMDLIGALGLDGEVEINPSNTGLYFANTIYRLSSPLDLLRFAPLPFADRIRLGLLALRARRVRDWRALEETTAADWLRAMGGERVFRVVWEPLLTGKFGPHAEAISAVWFWNKLKLRGGSRGARGEERLAYFRGGFVALAEALAEAVRGAGGEIRLAAPVERLVPEAGGWRLSGRWGSLTAARAIATPALPLVAEMVRGWAPADYVARLERIHYLANLCLVLELDRPLSETYWLNVNDPSFPFVGVIEHTNFAGAARYGGRHIVYLSKYLPHTDPLYRLGAAEMLDFALPHLARMFPEFDPASVQRHHLWRARWAQPVVERGYSRLIPPEEGPEGLLLCSMAQIYPEDRGTNYAIREGRRLGARLAAETAPEATPA</sequence>
<dbReference type="Proteomes" id="UP001239909">
    <property type="component" value="Unassembled WGS sequence"/>
</dbReference>
<dbReference type="NCBIfam" id="NF005560">
    <property type="entry name" value="PRK07233.1"/>
    <property type="match status" value="1"/>
</dbReference>
<dbReference type="PANTHER" id="PTHR42923">
    <property type="entry name" value="PROTOPORPHYRINOGEN OXIDASE"/>
    <property type="match status" value="1"/>
</dbReference>
<protein>
    <submittedName>
        <fullName evidence="2">NAD(P)/FAD-dependent oxidoreductase</fullName>
    </submittedName>
</protein>
<accession>A0ABQ6LCS1</accession>
<dbReference type="InterPro" id="IPR050464">
    <property type="entry name" value="Zeta_carotene_desat/Oxidored"/>
</dbReference>
<dbReference type="Pfam" id="PF01593">
    <property type="entry name" value="Amino_oxidase"/>
    <property type="match status" value="1"/>
</dbReference>
<dbReference type="EMBL" id="BSYI01000002">
    <property type="protein sequence ID" value="GMG81169.1"/>
    <property type="molecule type" value="Genomic_DNA"/>
</dbReference>
<dbReference type="Gene3D" id="3.50.50.60">
    <property type="entry name" value="FAD/NAD(P)-binding domain"/>
    <property type="match status" value="1"/>
</dbReference>
<reference evidence="2 3" key="1">
    <citation type="submission" date="2023-04" db="EMBL/GenBank/DDBJ databases">
        <title>Marinoamorphus aggregata gen. nov., sp. Nov., isolate from tissue of brittle star Ophioplocus japonicus.</title>
        <authorList>
            <person name="Kawano K."/>
            <person name="Sawayama S."/>
            <person name="Nakagawa S."/>
        </authorList>
    </citation>
    <scope>NUCLEOTIDE SEQUENCE [LARGE SCALE GENOMIC DNA]</scope>
    <source>
        <strain evidence="2 3">NKW23</strain>
    </source>
</reference>
<evidence type="ECO:0000313" key="2">
    <source>
        <dbReference type="EMBL" id="GMG81169.1"/>
    </source>
</evidence>
<dbReference type="PANTHER" id="PTHR42923:SF46">
    <property type="entry name" value="AMINE OXIDASE"/>
    <property type="match status" value="1"/>
</dbReference>
<dbReference type="SUPFAM" id="SSF51905">
    <property type="entry name" value="FAD/NAD(P)-binding domain"/>
    <property type="match status" value="1"/>
</dbReference>